<feature type="transmembrane region" description="Helical" evidence="6">
    <location>
        <begin position="258"/>
        <end position="278"/>
    </location>
</feature>
<dbReference type="Pfam" id="PF07690">
    <property type="entry name" value="MFS_1"/>
    <property type="match status" value="1"/>
</dbReference>
<feature type="domain" description="Major facilitator superfamily (MFS) profile" evidence="7">
    <location>
        <begin position="12"/>
        <end position="399"/>
    </location>
</feature>
<evidence type="ECO:0000256" key="2">
    <source>
        <dbReference type="ARBA" id="ARBA00022475"/>
    </source>
</evidence>
<feature type="transmembrane region" description="Helical" evidence="6">
    <location>
        <begin position="351"/>
        <end position="370"/>
    </location>
</feature>
<gene>
    <name evidence="8" type="ORF">HNR73_001404</name>
</gene>
<organism evidence="8 9">
    <name type="scientific">Phytomonospora endophytica</name>
    <dbReference type="NCBI Taxonomy" id="714109"/>
    <lineage>
        <taxon>Bacteria</taxon>
        <taxon>Bacillati</taxon>
        <taxon>Actinomycetota</taxon>
        <taxon>Actinomycetes</taxon>
        <taxon>Micromonosporales</taxon>
        <taxon>Micromonosporaceae</taxon>
        <taxon>Phytomonospora</taxon>
    </lineage>
</organism>
<dbReference type="PROSITE" id="PS50850">
    <property type="entry name" value="MFS"/>
    <property type="match status" value="1"/>
</dbReference>
<keyword evidence="2" id="KW-1003">Cell membrane</keyword>
<evidence type="ECO:0000313" key="9">
    <source>
        <dbReference type="Proteomes" id="UP000548476"/>
    </source>
</evidence>
<evidence type="ECO:0000256" key="3">
    <source>
        <dbReference type="ARBA" id="ARBA00022692"/>
    </source>
</evidence>
<dbReference type="GO" id="GO:0005886">
    <property type="term" value="C:plasma membrane"/>
    <property type="evidence" value="ECO:0007669"/>
    <property type="project" value="UniProtKB-SubCell"/>
</dbReference>
<comment type="caution">
    <text evidence="8">The sequence shown here is derived from an EMBL/GenBank/DDBJ whole genome shotgun (WGS) entry which is preliminary data.</text>
</comment>
<dbReference type="CDD" id="cd06173">
    <property type="entry name" value="MFS_MefA_like"/>
    <property type="match status" value="1"/>
</dbReference>
<feature type="transmembrane region" description="Helical" evidence="6">
    <location>
        <begin position="150"/>
        <end position="170"/>
    </location>
</feature>
<evidence type="ECO:0000313" key="8">
    <source>
        <dbReference type="EMBL" id="MBB6033554.1"/>
    </source>
</evidence>
<dbReference type="SUPFAM" id="SSF103473">
    <property type="entry name" value="MFS general substrate transporter"/>
    <property type="match status" value="1"/>
</dbReference>
<keyword evidence="3 6" id="KW-0812">Transmembrane</keyword>
<dbReference type="Proteomes" id="UP000548476">
    <property type="component" value="Unassembled WGS sequence"/>
</dbReference>
<feature type="transmembrane region" description="Helical" evidence="6">
    <location>
        <begin position="376"/>
        <end position="395"/>
    </location>
</feature>
<dbReference type="EMBL" id="JACHGT010000003">
    <property type="protein sequence ID" value="MBB6033554.1"/>
    <property type="molecule type" value="Genomic_DNA"/>
</dbReference>
<dbReference type="InterPro" id="IPR020846">
    <property type="entry name" value="MFS_dom"/>
</dbReference>
<dbReference type="AlphaFoldDB" id="A0A841FCN6"/>
<comment type="subcellular location">
    <subcellularLocation>
        <location evidence="1">Cell membrane</location>
        <topology evidence="1">Multi-pass membrane protein</topology>
    </subcellularLocation>
</comment>
<dbReference type="GO" id="GO:0022857">
    <property type="term" value="F:transmembrane transporter activity"/>
    <property type="evidence" value="ECO:0007669"/>
    <property type="project" value="InterPro"/>
</dbReference>
<protein>
    <submittedName>
        <fullName evidence="8">MFS family permease</fullName>
    </submittedName>
</protein>
<evidence type="ECO:0000256" key="4">
    <source>
        <dbReference type="ARBA" id="ARBA00022989"/>
    </source>
</evidence>
<evidence type="ECO:0000256" key="5">
    <source>
        <dbReference type="ARBA" id="ARBA00023136"/>
    </source>
</evidence>
<keyword evidence="4 6" id="KW-1133">Transmembrane helix</keyword>
<reference evidence="8 9" key="1">
    <citation type="submission" date="2020-08" db="EMBL/GenBank/DDBJ databases">
        <title>Genomic Encyclopedia of Type Strains, Phase IV (KMG-IV): sequencing the most valuable type-strain genomes for metagenomic binning, comparative biology and taxonomic classification.</title>
        <authorList>
            <person name="Goeker M."/>
        </authorList>
    </citation>
    <scope>NUCLEOTIDE SEQUENCE [LARGE SCALE GENOMIC DNA]</scope>
    <source>
        <strain evidence="8 9">YIM 65646</strain>
    </source>
</reference>
<dbReference type="Gene3D" id="1.20.1250.20">
    <property type="entry name" value="MFS general substrate transporter like domains"/>
    <property type="match status" value="1"/>
</dbReference>
<accession>A0A841FCN6</accession>
<name>A0A841FCN6_9ACTN</name>
<feature type="transmembrane region" description="Helical" evidence="6">
    <location>
        <begin position="285"/>
        <end position="303"/>
    </location>
</feature>
<dbReference type="RefSeq" id="WP_184786457.1">
    <property type="nucleotide sequence ID" value="NZ_BONT01000014.1"/>
</dbReference>
<feature type="transmembrane region" description="Helical" evidence="6">
    <location>
        <begin position="309"/>
        <end position="330"/>
    </location>
</feature>
<feature type="transmembrane region" description="Helical" evidence="6">
    <location>
        <begin position="222"/>
        <end position="246"/>
    </location>
</feature>
<evidence type="ECO:0000256" key="6">
    <source>
        <dbReference type="SAM" id="Phobius"/>
    </source>
</evidence>
<sequence>MVALAPPRTSSALWTRNFSLYFTARSVALLGDGMLPVAVALAVGGAGFGPTGVGLVLAAFMVPFALLILFGGVFADRFTARRMMIGADLVRVATQSVVAVALFAGEPSLWLLVAMSAIAGAAAAMFQPGVNGMVRRVAADPQRANGTLRVADAIAQLAGPALSAILVAAINAGVVYAVNAATFAVSAVCLLALRLGAEPVVEKGTSMLRKLREGWFEFSSRTWMWGVIAIFSSMAMLTFAPLYPLGSALVTERLGPTAYGWVMSAMGAGTILGGLIAIRLKPVRMLRAGAVALIGFALMPLGYAVHAPFAGLIALHVLGGASWAFWSVMWSTSVQTQVAPEVLNRVTAYEVAGSVGSIPIGQALAGPMAALVGAEVVMGFGSAVGLACCLALLAVPAIRGLRRAGLAEHAKA</sequence>
<dbReference type="InterPro" id="IPR011701">
    <property type="entry name" value="MFS"/>
</dbReference>
<proteinExistence type="predicted"/>
<keyword evidence="9" id="KW-1185">Reference proteome</keyword>
<evidence type="ECO:0000259" key="7">
    <source>
        <dbReference type="PROSITE" id="PS50850"/>
    </source>
</evidence>
<feature type="transmembrane region" description="Helical" evidence="6">
    <location>
        <begin position="54"/>
        <end position="75"/>
    </location>
</feature>
<dbReference type="PANTHER" id="PTHR23513">
    <property type="entry name" value="INTEGRAL MEMBRANE EFFLUX PROTEIN-RELATED"/>
    <property type="match status" value="1"/>
</dbReference>
<dbReference type="PANTHER" id="PTHR23513:SF11">
    <property type="entry name" value="STAPHYLOFERRIN A TRANSPORTER"/>
    <property type="match status" value="1"/>
</dbReference>
<feature type="transmembrane region" description="Helical" evidence="6">
    <location>
        <begin position="27"/>
        <end position="48"/>
    </location>
</feature>
<keyword evidence="5 6" id="KW-0472">Membrane</keyword>
<dbReference type="InterPro" id="IPR036259">
    <property type="entry name" value="MFS_trans_sf"/>
</dbReference>
<evidence type="ECO:0000256" key="1">
    <source>
        <dbReference type="ARBA" id="ARBA00004651"/>
    </source>
</evidence>